<dbReference type="RefSeq" id="WP_119117575.1">
    <property type="nucleotide sequence ID" value="NZ_QWVS01000023.1"/>
</dbReference>
<gene>
    <name evidence="2" type="ORF">D1953_12725</name>
</gene>
<dbReference type="InterPro" id="IPR002931">
    <property type="entry name" value="Transglutaminase-like"/>
</dbReference>
<reference evidence="2 3" key="1">
    <citation type="submission" date="2018-08" db="EMBL/GenBank/DDBJ databases">
        <title>Bacillus jemisoniae sp. nov., Bacillus chryseoplanitiae sp. nov., Bacillus resnikiae sp. nov., and Bacillus frankliniae sp. nov., isolated from Viking spacecraft and associated surfaces.</title>
        <authorList>
            <person name="Seuylemezian A."/>
            <person name="Vaishampayan P."/>
        </authorList>
    </citation>
    <scope>NUCLEOTIDE SEQUENCE [LARGE SCALE GENOMIC DNA]</scope>
    <source>
        <strain evidence="2 3">MA001</strain>
    </source>
</reference>
<sequence length="283" mass="32428">MKYEIVHKNTFYYEDDVQQSLNTVRLKPRSDACQRLLSYRKKVTPTSMAKEHIDIWGNYVESFFIPEKHRILEVEATSVVSIQKTPFIHQLDYSPEMKSIFHSELFHEHYLPFLNPTAYTYLEQHQIDEVVREVGDIDNPIQFALQLMSYLFEVFTYDTEATTVETKAVESLQLKRGVCQDYTHVMLGILRARGIPARYMSGYLYVGENSNLVGSAASHAWVEIMVPGIGWIGLDPTNNVEAIDHHICLSVGRDYADVSPLQGVYHGGNHTLEVEVEVSKSHL</sequence>
<dbReference type="PANTHER" id="PTHR33490">
    <property type="entry name" value="BLR5614 PROTEIN-RELATED"/>
    <property type="match status" value="1"/>
</dbReference>
<dbReference type="Gene3D" id="3.10.620.30">
    <property type="match status" value="1"/>
</dbReference>
<dbReference type="PANTHER" id="PTHR33490:SF6">
    <property type="entry name" value="SLL1049 PROTEIN"/>
    <property type="match status" value="1"/>
</dbReference>
<evidence type="ECO:0000259" key="1">
    <source>
        <dbReference type="SMART" id="SM00460"/>
    </source>
</evidence>
<evidence type="ECO:0000313" key="2">
    <source>
        <dbReference type="EMBL" id="RID84724.1"/>
    </source>
</evidence>
<evidence type="ECO:0000313" key="3">
    <source>
        <dbReference type="Proteomes" id="UP000266016"/>
    </source>
</evidence>
<proteinExistence type="predicted"/>
<dbReference type="SUPFAM" id="SSF54001">
    <property type="entry name" value="Cysteine proteinases"/>
    <property type="match status" value="1"/>
</dbReference>
<dbReference type="Proteomes" id="UP000266016">
    <property type="component" value="Unassembled WGS sequence"/>
</dbReference>
<dbReference type="Pfam" id="PF01841">
    <property type="entry name" value="Transglut_core"/>
    <property type="match status" value="1"/>
</dbReference>
<dbReference type="InterPro" id="IPR013589">
    <property type="entry name" value="Bac_transglu_N"/>
</dbReference>
<dbReference type="Pfam" id="PF08379">
    <property type="entry name" value="Bact_transglu_N"/>
    <property type="match status" value="1"/>
</dbReference>
<dbReference type="InterPro" id="IPR038765">
    <property type="entry name" value="Papain-like_cys_pep_sf"/>
</dbReference>
<protein>
    <submittedName>
        <fullName evidence="2">Transglutaminase family protein</fullName>
    </submittedName>
</protein>
<comment type="caution">
    <text evidence="2">The sequence shown here is derived from an EMBL/GenBank/DDBJ whole genome shotgun (WGS) entry which is preliminary data.</text>
</comment>
<accession>A0A398B5L2</accession>
<keyword evidence="3" id="KW-1185">Reference proteome</keyword>
<dbReference type="SMART" id="SM00460">
    <property type="entry name" value="TGc"/>
    <property type="match status" value="1"/>
</dbReference>
<organism evidence="2 3">
    <name type="scientific">Peribacillus asahii</name>
    <dbReference type="NCBI Taxonomy" id="228899"/>
    <lineage>
        <taxon>Bacteria</taxon>
        <taxon>Bacillati</taxon>
        <taxon>Bacillota</taxon>
        <taxon>Bacilli</taxon>
        <taxon>Bacillales</taxon>
        <taxon>Bacillaceae</taxon>
        <taxon>Peribacillus</taxon>
    </lineage>
</organism>
<feature type="domain" description="Transglutaminase-like" evidence="1">
    <location>
        <begin position="171"/>
        <end position="238"/>
    </location>
</feature>
<dbReference type="AlphaFoldDB" id="A0A398B5L2"/>
<name>A0A398B5L2_9BACI</name>
<dbReference type="EMBL" id="QWVS01000023">
    <property type="protein sequence ID" value="RID84724.1"/>
    <property type="molecule type" value="Genomic_DNA"/>
</dbReference>